<accession>A0ABP1GBZ0</accession>
<reference evidence="3 4" key="1">
    <citation type="submission" date="2024-06" db="EMBL/GenBank/DDBJ databases">
        <authorList>
            <person name="Kraege A."/>
            <person name="Thomma B."/>
        </authorList>
    </citation>
    <scope>NUCLEOTIDE SEQUENCE [LARGE SCALE GENOMIC DNA]</scope>
</reference>
<feature type="compositionally biased region" description="Low complexity" evidence="1">
    <location>
        <begin position="40"/>
        <end position="73"/>
    </location>
</feature>
<comment type="caution">
    <text evidence="3">The sequence shown here is derived from an EMBL/GenBank/DDBJ whole genome shotgun (WGS) entry which is preliminary data.</text>
</comment>
<dbReference type="EMBL" id="CAXHTA020000021">
    <property type="protein sequence ID" value="CAL5229716.1"/>
    <property type="molecule type" value="Genomic_DNA"/>
</dbReference>
<keyword evidence="2" id="KW-0732">Signal</keyword>
<keyword evidence="4" id="KW-1185">Reference proteome</keyword>
<feature type="compositionally biased region" description="Pro residues" evidence="1">
    <location>
        <begin position="93"/>
        <end position="109"/>
    </location>
</feature>
<feature type="region of interest" description="Disordered" evidence="1">
    <location>
        <begin position="31"/>
        <end position="116"/>
    </location>
</feature>
<evidence type="ECO:0000256" key="1">
    <source>
        <dbReference type="SAM" id="MobiDB-lite"/>
    </source>
</evidence>
<feature type="signal peptide" evidence="2">
    <location>
        <begin position="1"/>
        <end position="22"/>
    </location>
</feature>
<gene>
    <name evidence="3" type="primary">g13092</name>
    <name evidence="3" type="ORF">VP750_LOCUS11622</name>
</gene>
<name>A0ABP1GBZ0_9CHLO</name>
<evidence type="ECO:0000313" key="4">
    <source>
        <dbReference type="Proteomes" id="UP001497392"/>
    </source>
</evidence>
<sequence length="350" mass="34505">MRRDLQLTLAVVALLALQTVNGQQALSLGSAFPGDDGGDAASATPSPPAASTSPTTSPSPAAASSPVAAGSPPASAPTPAPAPGPAAGAPVKAPTPAPAKAPATAPAPGPGGALAGTPAPAGAAIATGGADIRGAPAPGPTVAPQINIAYIQQANNARMTPSPTDPNSGVLSMNGAIDTTLYDQDTPLRKLGKTSSQNFLNAATPAAGAAAPATPNQWFAPAPQAILLGFNTTNNVYILMTLSAPVYNYTIATVNFNYLLQSPTETATANATNSWLVNLFVSNPESITGALPMTNITKEATLFTPSLLTSIPCQATPTVPKGSCSIINTPGSVCAGAGQHGAWVNGTFCA</sequence>
<protein>
    <submittedName>
        <fullName evidence="3">G13092 protein</fullName>
    </submittedName>
</protein>
<evidence type="ECO:0000256" key="2">
    <source>
        <dbReference type="SAM" id="SignalP"/>
    </source>
</evidence>
<dbReference type="Proteomes" id="UP001497392">
    <property type="component" value="Unassembled WGS sequence"/>
</dbReference>
<feature type="chain" id="PRO_5047160762" evidence="2">
    <location>
        <begin position="23"/>
        <end position="350"/>
    </location>
</feature>
<proteinExistence type="predicted"/>
<organism evidence="3 4">
    <name type="scientific">Coccomyxa viridis</name>
    <dbReference type="NCBI Taxonomy" id="1274662"/>
    <lineage>
        <taxon>Eukaryota</taxon>
        <taxon>Viridiplantae</taxon>
        <taxon>Chlorophyta</taxon>
        <taxon>core chlorophytes</taxon>
        <taxon>Trebouxiophyceae</taxon>
        <taxon>Trebouxiophyceae incertae sedis</taxon>
        <taxon>Coccomyxaceae</taxon>
        <taxon>Coccomyxa</taxon>
    </lineage>
</organism>
<evidence type="ECO:0000313" key="3">
    <source>
        <dbReference type="EMBL" id="CAL5229716.1"/>
    </source>
</evidence>
<feature type="compositionally biased region" description="Pro residues" evidence="1">
    <location>
        <begin position="74"/>
        <end position="84"/>
    </location>
</feature>